<protein>
    <submittedName>
        <fullName evidence="4">Uncharacterized protein</fullName>
    </submittedName>
</protein>
<dbReference type="RefSeq" id="WP_306990905.1">
    <property type="nucleotide sequence ID" value="NZ_JAUSUT010000001.1"/>
</dbReference>
<accession>A0ABU0ESJ5</accession>
<keyword evidence="2" id="KW-0472">Membrane</keyword>
<feature type="region of interest" description="Disordered" evidence="1">
    <location>
        <begin position="62"/>
        <end position="84"/>
    </location>
</feature>
<evidence type="ECO:0000256" key="3">
    <source>
        <dbReference type="SAM" id="SignalP"/>
    </source>
</evidence>
<reference evidence="4 5" key="1">
    <citation type="submission" date="2023-07" db="EMBL/GenBank/DDBJ databases">
        <title>Sequencing the genomes of 1000 actinobacteria strains.</title>
        <authorList>
            <person name="Klenk H.-P."/>
        </authorList>
    </citation>
    <scope>NUCLEOTIDE SEQUENCE [LARGE SCALE GENOMIC DNA]</scope>
    <source>
        <strain evidence="4 5">DSM 45805</strain>
    </source>
</reference>
<organism evidence="4 5">
    <name type="scientific">Amycolatopsis thermophila</name>
    <dbReference type="NCBI Taxonomy" id="206084"/>
    <lineage>
        <taxon>Bacteria</taxon>
        <taxon>Bacillati</taxon>
        <taxon>Actinomycetota</taxon>
        <taxon>Actinomycetes</taxon>
        <taxon>Pseudonocardiales</taxon>
        <taxon>Pseudonocardiaceae</taxon>
        <taxon>Amycolatopsis</taxon>
    </lineage>
</organism>
<evidence type="ECO:0000313" key="5">
    <source>
        <dbReference type="Proteomes" id="UP001229651"/>
    </source>
</evidence>
<keyword evidence="2" id="KW-1133">Transmembrane helix</keyword>
<feature type="signal peptide" evidence="3">
    <location>
        <begin position="1"/>
        <end position="28"/>
    </location>
</feature>
<evidence type="ECO:0000256" key="1">
    <source>
        <dbReference type="SAM" id="MobiDB-lite"/>
    </source>
</evidence>
<proteinExistence type="predicted"/>
<gene>
    <name evidence="4" type="ORF">FB470_002268</name>
</gene>
<comment type="caution">
    <text evidence="4">The sequence shown here is derived from an EMBL/GenBank/DDBJ whole genome shotgun (WGS) entry which is preliminary data.</text>
</comment>
<evidence type="ECO:0000256" key="2">
    <source>
        <dbReference type="SAM" id="Phobius"/>
    </source>
</evidence>
<feature type="chain" id="PRO_5045252141" evidence="3">
    <location>
        <begin position="29"/>
        <end position="268"/>
    </location>
</feature>
<keyword evidence="2" id="KW-0812">Transmembrane</keyword>
<dbReference type="EMBL" id="JAUSUT010000001">
    <property type="protein sequence ID" value="MDQ0378274.1"/>
    <property type="molecule type" value="Genomic_DNA"/>
</dbReference>
<dbReference type="Proteomes" id="UP001229651">
    <property type="component" value="Unassembled WGS sequence"/>
</dbReference>
<keyword evidence="5" id="KW-1185">Reference proteome</keyword>
<evidence type="ECO:0000313" key="4">
    <source>
        <dbReference type="EMBL" id="MDQ0378274.1"/>
    </source>
</evidence>
<name>A0ABU0ESJ5_9PSEU</name>
<feature type="region of interest" description="Disordered" evidence="1">
    <location>
        <begin position="132"/>
        <end position="170"/>
    </location>
</feature>
<keyword evidence="3" id="KW-0732">Signal</keyword>
<sequence>MRKTARRAAIAGLVLGASALLTAPGAVADEADPALAGSCGATLQKDPGHALTLDAGAPLNLPGALTAGTGSDSAPTGPDQRDPMVSLPVADLLKALDVGDAPVAGDVATHQLCPGVQNTANALSAATQSLLSGERLSPPPAGDPGHEVPPPPAGGTPAPGTPAPGTAAPGGAGGVVPVSFFPGGFVIGSWPAAPSPPLPAMVQPGIVPPAAPALVPPAGTEPPLVTQNSGTAEAMPESSAPARLPLIIAVFALALVAAALTRAWTRRV</sequence>
<feature type="compositionally biased region" description="Pro residues" evidence="1">
    <location>
        <begin position="137"/>
        <end position="162"/>
    </location>
</feature>
<feature type="transmembrane region" description="Helical" evidence="2">
    <location>
        <begin position="244"/>
        <end position="264"/>
    </location>
</feature>